<dbReference type="RefSeq" id="WP_349136741.1">
    <property type="nucleotide sequence ID" value="NZ_JBBMFF010000255.1"/>
</dbReference>
<dbReference type="PANTHER" id="PTHR11851:SF186">
    <property type="entry name" value="INACTIVE METALLOPROTEASE YMFF-RELATED"/>
    <property type="match status" value="1"/>
</dbReference>
<dbReference type="PANTHER" id="PTHR11851">
    <property type="entry name" value="METALLOPROTEASE"/>
    <property type="match status" value="1"/>
</dbReference>
<gene>
    <name evidence="2" type="ORF">WMO66_12430</name>
</gene>
<dbReference type="Gene3D" id="3.30.830.10">
    <property type="entry name" value="Metalloenzyme, LuxS/M16 peptidase-like"/>
    <property type="match status" value="2"/>
</dbReference>
<accession>A0ABV1GA60</accession>
<dbReference type="EMBL" id="JBBMFF010000255">
    <property type="protein sequence ID" value="MEQ2512039.1"/>
    <property type="molecule type" value="Genomic_DNA"/>
</dbReference>
<dbReference type="InterPro" id="IPR007863">
    <property type="entry name" value="Peptidase_M16_C"/>
</dbReference>
<dbReference type="InterPro" id="IPR050361">
    <property type="entry name" value="MPP/UQCRC_Complex"/>
</dbReference>
<dbReference type="SUPFAM" id="SSF63411">
    <property type="entry name" value="LuxS/MPP-like metallohydrolase"/>
    <property type="match status" value="2"/>
</dbReference>
<dbReference type="NCBIfam" id="NF047422">
    <property type="entry name" value="YfmF_fam"/>
    <property type="match status" value="1"/>
</dbReference>
<proteinExistence type="predicted"/>
<feature type="domain" description="Peptidase M16 C-terminal" evidence="1">
    <location>
        <begin position="182"/>
        <end position="357"/>
    </location>
</feature>
<keyword evidence="3" id="KW-1185">Reference proteome</keyword>
<comment type="caution">
    <text evidence="2">The sequence shown here is derived from an EMBL/GenBank/DDBJ whole genome shotgun (WGS) entry which is preliminary data.</text>
</comment>
<protein>
    <submittedName>
        <fullName evidence="2">Pitrilysin family protein</fullName>
    </submittedName>
</protein>
<organism evidence="2 3">
    <name type="scientific">Faecousia intestinalis</name>
    <dbReference type="NCBI Taxonomy" id="3133167"/>
    <lineage>
        <taxon>Bacteria</taxon>
        <taxon>Bacillati</taxon>
        <taxon>Bacillota</taxon>
        <taxon>Clostridia</taxon>
        <taxon>Eubacteriales</taxon>
        <taxon>Oscillospiraceae</taxon>
        <taxon>Faecousia</taxon>
    </lineage>
</organism>
<evidence type="ECO:0000313" key="2">
    <source>
        <dbReference type="EMBL" id="MEQ2512039.1"/>
    </source>
</evidence>
<sequence length="421" mass="46689">MIETIELAAGVTLLAVQTEKFKSGCFSFNLMRPHTRAAAPLDALLPSVLLRGSERWPDMRAISMRLDELYGATLGTLVRLRGETKLTGFYADFIEEAFLPQGEAVFAPMVDFFRDILFHPALENGLLNARYVESEKQNLIHAIESAQNDKRVYAAMRMRRIMCEGEAASIPRLGYAEDVAAITPEALTAHWRTVLRTAPIMLFYAGRRTPQEAAALFRPLFDGLERDPVSPPPTVVRRSAETVREVTESMDVTQGKLVIGMRTGITASDPDYPALVLLNSVYGSGVTSKLFVNVREKRSLCYYASSAVEKFKGLMIVSSGISFDQYETARDAILAELDACRRGEITPEELESARRSLISAVRAGLDTPAALDDWYIGMSIEPCDDPETMLQKLPALTVEDVVRAARRITTDTIYFLKGDEA</sequence>
<evidence type="ECO:0000313" key="3">
    <source>
        <dbReference type="Proteomes" id="UP001491552"/>
    </source>
</evidence>
<evidence type="ECO:0000259" key="1">
    <source>
        <dbReference type="Pfam" id="PF05193"/>
    </source>
</evidence>
<dbReference type="Proteomes" id="UP001491552">
    <property type="component" value="Unassembled WGS sequence"/>
</dbReference>
<name>A0ABV1GA60_9FIRM</name>
<dbReference type="Pfam" id="PF05193">
    <property type="entry name" value="Peptidase_M16_C"/>
    <property type="match status" value="1"/>
</dbReference>
<dbReference type="InterPro" id="IPR011249">
    <property type="entry name" value="Metalloenz_LuxS/M16"/>
</dbReference>
<reference evidence="2 3" key="1">
    <citation type="submission" date="2024-03" db="EMBL/GenBank/DDBJ databases">
        <title>Human intestinal bacterial collection.</title>
        <authorList>
            <person name="Pauvert C."/>
            <person name="Hitch T.C.A."/>
            <person name="Clavel T."/>
        </authorList>
    </citation>
    <scope>NUCLEOTIDE SEQUENCE [LARGE SCALE GENOMIC DNA]</scope>
    <source>
        <strain evidence="2 3">CLA-AA-H192</strain>
    </source>
</reference>